<dbReference type="GO" id="GO:0005737">
    <property type="term" value="C:cytoplasm"/>
    <property type="evidence" value="ECO:0007669"/>
    <property type="project" value="UniProtKB-SubCell"/>
</dbReference>
<keyword evidence="3 7" id="KW-0479">Metal-binding</keyword>
<comment type="subcellular location">
    <subcellularLocation>
        <location evidence="7">Cytoplasm</location>
    </subcellularLocation>
</comment>
<dbReference type="NCBIfam" id="TIGR00043">
    <property type="entry name" value="rRNA maturation RNase YbeY"/>
    <property type="match status" value="1"/>
</dbReference>
<dbReference type="InterPro" id="IPR002036">
    <property type="entry name" value="YbeY"/>
</dbReference>
<sequence>MATNIFNTLKIKNKNYVIETLFVSNNEIRQLNKQHRGKDRATDVLSFPQKNFPCEKEQILGTIIIAPAFAKKENIDVAELFIHGLLHLLGFDHETNPKEWERIEKTINKVL</sequence>
<keyword evidence="2 7" id="KW-0540">Nuclease</keyword>
<feature type="binding site" evidence="7">
    <location>
        <position position="93"/>
    </location>
    <ligand>
        <name>Zn(2+)</name>
        <dbReference type="ChEBI" id="CHEBI:29105"/>
        <note>catalytic</note>
    </ligand>
</feature>
<keyword evidence="7" id="KW-0690">Ribosome biogenesis</keyword>
<dbReference type="PANTHER" id="PTHR46986:SF1">
    <property type="entry name" value="ENDORIBONUCLEASE YBEY, CHLOROPLASTIC"/>
    <property type="match status" value="1"/>
</dbReference>
<dbReference type="SUPFAM" id="SSF55486">
    <property type="entry name" value="Metalloproteases ('zincins'), catalytic domain"/>
    <property type="match status" value="1"/>
</dbReference>
<dbReference type="EMBL" id="PEXI01000034">
    <property type="protein sequence ID" value="PIU24449.1"/>
    <property type="molecule type" value="Genomic_DNA"/>
</dbReference>
<dbReference type="GO" id="GO:0008270">
    <property type="term" value="F:zinc ion binding"/>
    <property type="evidence" value="ECO:0007669"/>
    <property type="project" value="UniProtKB-UniRule"/>
</dbReference>
<protein>
    <recommendedName>
        <fullName evidence="7">Endoribonuclease YbeY</fullName>
        <ecNumber evidence="7">3.1.-.-</ecNumber>
    </recommendedName>
</protein>
<keyword evidence="4 7" id="KW-0255">Endonuclease</keyword>
<evidence type="ECO:0000256" key="6">
    <source>
        <dbReference type="ARBA" id="ARBA00022833"/>
    </source>
</evidence>
<dbReference type="Proteomes" id="UP000229896">
    <property type="component" value="Unassembled WGS sequence"/>
</dbReference>
<dbReference type="InterPro" id="IPR023091">
    <property type="entry name" value="MetalPrtase_cat_dom_sf_prd"/>
</dbReference>
<keyword evidence="6 7" id="KW-0862">Zinc</keyword>
<feature type="binding site" evidence="7">
    <location>
        <position position="83"/>
    </location>
    <ligand>
        <name>Zn(2+)</name>
        <dbReference type="ChEBI" id="CHEBI:29105"/>
        <note>catalytic</note>
    </ligand>
</feature>
<dbReference type="PANTHER" id="PTHR46986">
    <property type="entry name" value="ENDORIBONUCLEASE YBEY, CHLOROPLASTIC"/>
    <property type="match status" value="1"/>
</dbReference>
<evidence type="ECO:0000256" key="7">
    <source>
        <dbReference type="HAMAP-Rule" id="MF_00009"/>
    </source>
</evidence>
<evidence type="ECO:0000313" key="8">
    <source>
        <dbReference type="EMBL" id="PIU24449.1"/>
    </source>
</evidence>
<evidence type="ECO:0000256" key="2">
    <source>
        <dbReference type="ARBA" id="ARBA00022722"/>
    </source>
</evidence>
<evidence type="ECO:0000256" key="3">
    <source>
        <dbReference type="ARBA" id="ARBA00022723"/>
    </source>
</evidence>
<keyword evidence="7" id="KW-0963">Cytoplasm</keyword>
<keyword evidence="5 7" id="KW-0378">Hydrolase</keyword>
<dbReference type="InterPro" id="IPR020549">
    <property type="entry name" value="YbeY_CS"/>
</dbReference>
<evidence type="ECO:0000256" key="4">
    <source>
        <dbReference type="ARBA" id="ARBA00022759"/>
    </source>
</evidence>
<dbReference type="PROSITE" id="PS01306">
    <property type="entry name" value="UPF0054"/>
    <property type="match status" value="1"/>
</dbReference>
<dbReference type="EC" id="3.1.-.-" evidence="7"/>
<dbReference type="GO" id="GO:0004521">
    <property type="term" value="F:RNA endonuclease activity"/>
    <property type="evidence" value="ECO:0007669"/>
    <property type="project" value="UniProtKB-UniRule"/>
</dbReference>
<dbReference type="HAMAP" id="MF_00009">
    <property type="entry name" value="Endoribonucl_YbeY"/>
    <property type="match status" value="1"/>
</dbReference>
<dbReference type="Gene3D" id="3.40.390.30">
    <property type="entry name" value="Metalloproteases ('zincins'), catalytic domain"/>
    <property type="match status" value="1"/>
</dbReference>
<dbReference type="GO" id="GO:0004222">
    <property type="term" value="F:metalloendopeptidase activity"/>
    <property type="evidence" value="ECO:0007669"/>
    <property type="project" value="InterPro"/>
</dbReference>
<evidence type="ECO:0000256" key="5">
    <source>
        <dbReference type="ARBA" id="ARBA00022801"/>
    </source>
</evidence>
<accession>A0A2M6YCN2</accession>
<organism evidence="8 9">
    <name type="scientific">Candidatus Berkelbacteria bacterium CG08_land_8_20_14_0_20_39_8</name>
    <dbReference type="NCBI Taxonomy" id="1974511"/>
    <lineage>
        <taxon>Bacteria</taxon>
        <taxon>Candidatus Berkelbacteria</taxon>
    </lineage>
</organism>
<evidence type="ECO:0000313" key="9">
    <source>
        <dbReference type="Proteomes" id="UP000229896"/>
    </source>
</evidence>
<comment type="cofactor">
    <cofactor evidence="7">
        <name>Zn(2+)</name>
        <dbReference type="ChEBI" id="CHEBI:29105"/>
    </cofactor>
    <text evidence="7">Binds 1 zinc ion.</text>
</comment>
<feature type="binding site" evidence="7">
    <location>
        <position position="87"/>
    </location>
    <ligand>
        <name>Zn(2+)</name>
        <dbReference type="ChEBI" id="CHEBI:29105"/>
        <note>catalytic</note>
    </ligand>
</feature>
<gene>
    <name evidence="7 8" type="primary">ybeY</name>
    <name evidence="8" type="ORF">COT12_00995</name>
</gene>
<comment type="function">
    <text evidence="7">Single strand-specific metallo-endoribonuclease involved in late-stage 70S ribosome quality control and in maturation of the 3' terminus of the 16S rRNA.</text>
</comment>
<name>A0A2M6YCN2_9BACT</name>
<comment type="similarity">
    <text evidence="1 7">Belongs to the endoribonuclease YbeY family.</text>
</comment>
<comment type="caution">
    <text evidence="8">The sequence shown here is derived from an EMBL/GenBank/DDBJ whole genome shotgun (WGS) entry which is preliminary data.</text>
</comment>
<dbReference type="GO" id="GO:0006364">
    <property type="term" value="P:rRNA processing"/>
    <property type="evidence" value="ECO:0007669"/>
    <property type="project" value="UniProtKB-UniRule"/>
</dbReference>
<keyword evidence="7" id="KW-0698">rRNA processing</keyword>
<proteinExistence type="inferred from homology"/>
<evidence type="ECO:0000256" key="1">
    <source>
        <dbReference type="ARBA" id="ARBA00010875"/>
    </source>
</evidence>
<dbReference type="AlphaFoldDB" id="A0A2M6YCN2"/>
<dbReference type="Pfam" id="PF02130">
    <property type="entry name" value="YbeY"/>
    <property type="match status" value="1"/>
</dbReference>
<reference evidence="9" key="1">
    <citation type="submission" date="2017-09" db="EMBL/GenBank/DDBJ databases">
        <title>Depth-based differentiation of microbial function through sediment-hosted aquifers and enrichment of novel symbionts in the deep terrestrial subsurface.</title>
        <authorList>
            <person name="Probst A.J."/>
            <person name="Ladd B."/>
            <person name="Jarett J.K."/>
            <person name="Geller-Mcgrath D.E."/>
            <person name="Sieber C.M.K."/>
            <person name="Emerson J.B."/>
            <person name="Anantharaman K."/>
            <person name="Thomas B.C."/>
            <person name="Malmstrom R."/>
            <person name="Stieglmeier M."/>
            <person name="Klingl A."/>
            <person name="Woyke T."/>
            <person name="Ryan C.M."/>
            <person name="Banfield J.F."/>
        </authorList>
    </citation>
    <scope>NUCLEOTIDE SEQUENCE [LARGE SCALE GENOMIC DNA]</scope>
</reference>